<feature type="signal peptide" evidence="1">
    <location>
        <begin position="1"/>
        <end position="21"/>
    </location>
</feature>
<keyword evidence="3" id="KW-1185">Reference proteome</keyword>
<accession>A0ABR3WZ15</accession>
<dbReference type="EMBL" id="JAWRVE010000043">
    <property type="protein sequence ID" value="KAL1868926.1"/>
    <property type="molecule type" value="Genomic_DNA"/>
</dbReference>
<reference evidence="2 3" key="1">
    <citation type="journal article" date="2024" name="IMA Fungus">
        <title>IMA Genome - F19 : A genome assembly and annotation guide to empower mycologists, including annotated draft genome sequences of Ceratocystis pirilliformis, Diaporthe australafricana, Fusarium ophioides, Paecilomyces lecythidis, and Sporothrix stenoceras.</title>
        <authorList>
            <person name="Aylward J."/>
            <person name="Wilson A.M."/>
            <person name="Visagie C.M."/>
            <person name="Spraker J."/>
            <person name="Barnes I."/>
            <person name="Buitendag C."/>
            <person name="Ceriani C."/>
            <person name="Del Mar Angel L."/>
            <person name="du Plessis D."/>
            <person name="Fuchs T."/>
            <person name="Gasser K."/>
            <person name="Kramer D."/>
            <person name="Li W."/>
            <person name="Munsamy K."/>
            <person name="Piso A."/>
            <person name="Price J.L."/>
            <person name="Sonnekus B."/>
            <person name="Thomas C."/>
            <person name="van der Nest A."/>
            <person name="van Dijk A."/>
            <person name="van Heerden A."/>
            <person name="van Vuuren N."/>
            <person name="Yilmaz N."/>
            <person name="Duong T.A."/>
            <person name="van der Merwe N.A."/>
            <person name="Wingfield M.J."/>
            <person name="Wingfield B.D."/>
        </authorList>
    </citation>
    <scope>NUCLEOTIDE SEQUENCE [LARGE SCALE GENOMIC DNA]</scope>
    <source>
        <strain evidence="2 3">CMW 18300</strain>
    </source>
</reference>
<dbReference type="Proteomes" id="UP001583177">
    <property type="component" value="Unassembled WGS sequence"/>
</dbReference>
<protein>
    <submittedName>
        <fullName evidence="2">Uncharacterized protein</fullName>
    </submittedName>
</protein>
<evidence type="ECO:0000256" key="1">
    <source>
        <dbReference type="SAM" id="SignalP"/>
    </source>
</evidence>
<keyword evidence="1" id="KW-0732">Signal</keyword>
<gene>
    <name evidence="2" type="ORF">Daus18300_005762</name>
</gene>
<evidence type="ECO:0000313" key="2">
    <source>
        <dbReference type="EMBL" id="KAL1868926.1"/>
    </source>
</evidence>
<name>A0ABR3WZ15_9PEZI</name>
<proteinExistence type="predicted"/>
<sequence>MKVQTAIVGLIVLSLNGVANAACEDFALGVTVPQDMGGGMANYKIYDSSCELSQDLTINSTTGHCDSQYFVCRPLTTEIYAYDDPVTGLAYACVDNPESSETCGSEVVNLCCNMGYPPDSDEPIYN</sequence>
<evidence type="ECO:0000313" key="3">
    <source>
        <dbReference type="Proteomes" id="UP001583177"/>
    </source>
</evidence>
<comment type="caution">
    <text evidence="2">The sequence shown here is derived from an EMBL/GenBank/DDBJ whole genome shotgun (WGS) entry which is preliminary data.</text>
</comment>
<feature type="chain" id="PRO_5046617616" evidence="1">
    <location>
        <begin position="22"/>
        <end position="126"/>
    </location>
</feature>
<organism evidence="2 3">
    <name type="scientific">Diaporthe australafricana</name>
    <dbReference type="NCBI Taxonomy" id="127596"/>
    <lineage>
        <taxon>Eukaryota</taxon>
        <taxon>Fungi</taxon>
        <taxon>Dikarya</taxon>
        <taxon>Ascomycota</taxon>
        <taxon>Pezizomycotina</taxon>
        <taxon>Sordariomycetes</taxon>
        <taxon>Sordariomycetidae</taxon>
        <taxon>Diaporthales</taxon>
        <taxon>Diaporthaceae</taxon>
        <taxon>Diaporthe</taxon>
    </lineage>
</organism>